<name>A0ABW4L8R1_9MICO</name>
<keyword evidence="10" id="KW-0812">Transmembrane</keyword>
<dbReference type="PANTHER" id="PTHR45453:SF1">
    <property type="entry name" value="PHOSPHATE REGULON SENSOR PROTEIN PHOR"/>
    <property type="match status" value="1"/>
</dbReference>
<dbReference type="Gene3D" id="3.30.565.10">
    <property type="entry name" value="Histidine kinase-like ATPase, C-terminal domain"/>
    <property type="match status" value="1"/>
</dbReference>
<evidence type="ECO:0000313" key="13">
    <source>
        <dbReference type="Proteomes" id="UP001597277"/>
    </source>
</evidence>
<organism evidence="12 13">
    <name type="scientific">Georgenia deserti</name>
    <dbReference type="NCBI Taxonomy" id="2093781"/>
    <lineage>
        <taxon>Bacteria</taxon>
        <taxon>Bacillati</taxon>
        <taxon>Actinomycetota</taxon>
        <taxon>Actinomycetes</taxon>
        <taxon>Micrococcales</taxon>
        <taxon>Bogoriellaceae</taxon>
        <taxon>Georgenia</taxon>
    </lineage>
</organism>
<dbReference type="Pfam" id="PF02518">
    <property type="entry name" value="HATPase_c"/>
    <property type="match status" value="1"/>
</dbReference>
<evidence type="ECO:0000313" key="12">
    <source>
        <dbReference type="EMBL" id="MFD1719821.1"/>
    </source>
</evidence>
<evidence type="ECO:0000256" key="3">
    <source>
        <dbReference type="ARBA" id="ARBA00012438"/>
    </source>
</evidence>
<evidence type="ECO:0000256" key="4">
    <source>
        <dbReference type="ARBA" id="ARBA00022553"/>
    </source>
</evidence>
<dbReference type="SMART" id="SM00387">
    <property type="entry name" value="HATPase_c"/>
    <property type="match status" value="1"/>
</dbReference>
<proteinExistence type="predicted"/>
<keyword evidence="5" id="KW-0808">Transferase</keyword>
<dbReference type="SMART" id="SM00388">
    <property type="entry name" value="HisKA"/>
    <property type="match status" value="1"/>
</dbReference>
<keyword evidence="7" id="KW-0902">Two-component regulatory system</keyword>
<keyword evidence="6 12" id="KW-0418">Kinase</keyword>
<dbReference type="RefSeq" id="WP_388010879.1">
    <property type="nucleotide sequence ID" value="NZ_JBHUEE010000014.1"/>
</dbReference>
<evidence type="ECO:0000256" key="6">
    <source>
        <dbReference type="ARBA" id="ARBA00022777"/>
    </source>
</evidence>
<dbReference type="Proteomes" id="UP001597277">
    <property type="component" value="Unassembled WGS sequence"/>
</dbReference>
<feature type="transmembrane region" description="Helical" evidence="10">
    <location>
        <begin position="6"/>
        <end position="26"/>
    </location>
</feature>
<evidence type="ECO:0000256" key="10">
    <source>
        <dbReference type="SAM" id="Phobius"/>
    </source>
</evidence>
<evidence type="ECO:0000256" key="2">
    <source>
        <dbReference type="ARBA" id="ARBA00004236"/>
    </source>
</evidence>
<dbReference type="InterPro" id="IPR036097">
    <property type="entry name" value="HisK_dim/P_sf"/>
</dbReference>
<dbReference type="EC" id="2.7.13.3" evidence="3"/>
<evidence type="ECO:0000256" key="7">
    <source>
        <dbReference type="ARBA" id="ARBA00023012"/>
    </source>
</evidence>
<comment type="catalytic activity">
    <reaction evidence="1">
        <text>ATP + protein L-histidine = ADP + protein N-phospho-L-histidine.</text>
        <dbReference type="EC" id="2.7.13.3"/>
    </reaction>
</comment>
<keyword evidence="10" id="KW-1133">Transmembrane helix</keyword>
<comment type="caution">
    <text evidence="12">The sequence shown here is derived from an EMBL/GenBank/DDBJ whole genome shotgun (WGS) entry which is preliminary data.</text>
</comment>
<dbReference type="InterPro" id="IPR050351">
    <property type="entry name" value="BphY/WalK/GraS-like"/>
</dbReference>
<dbReference type="GO" id="GO:0016301">
    <property type="term" value="F:kinase activity"/>
    <property type="evidence" value="ECO:0007669"/>
    <property type="project" value="UniProtKB-KW"/>
</dbReference>
<sequence length="447" mass="48603">MELWQILGIVLLALLVVAAGVIAFLLSERERRGHDQGDGDGLDDVVSVLSVLPQAVVVLEPDDEVQRASAAAHSFGLVRNDVLAHAEIRDMVTALRRDGEIRDAEVALARGPMDAGATLRMDVRVAPLRHGRVLVLAEDRTEARRLEEMRRDFTANVSHELKTPVGALSLLAETITEAADEPDTVRHFADQMRKESARLATLVQELIELSRLQEPDALVDAELVDVDEVVAEATDRVRVEAEARRVTLVHGGTRGLKVYGDSALLTTAVRNLLDNAVRYSRPAGRVSVGVSRNDALVRIAVVDQGKGIAPEQRDRVFERFFRGDEARSRETGGSGLGLSIVKHIVNDHGGTVELWSTSGKGSTFTIVLPEAYASAEDARAAEREEDPANQEPAGPPSAPEGRRRVAGPGDGSTNQATNDRNEPAREADRTARRTVRAGRTTMEDTYR</sequence>
<evidence type="ECO:0000256" key="9">
    <source>
        <dbReference type="SAM" id="MobiDB-lite"/>
    </source>
</evidence>
<dbReference type="CDD" id="cd00075">
    <property type="entry name" value="HATPase"/>
    <property type="match status" value="1"/>
</dbReference>
<keyword evidence="4" id="KW-0597">Phosphoprotein</keyword>
<keyword evidence="10" id="KW-0472">Membrane</keyword>
<gene>
    <name evidence="12" type="ORF">ACFSE6_18420</name>
</gene>
<evidence type="ECO:0000256" key="8">
    <source>
        <dbReference type="ARBA" id="ARBA00039401"/>
    </source>
</evidence>
<dbReference type="Gene3D" id="1.10.287.130">
    <property type="match status" value="1"/>
</dbReference>
<evidence type="ECO:0000256" key="1">
    <source>
        <dbReference type="ARBA" id="ARBA00000085"/>
    </source>
</evidence>
<dbReference type="Pfam" id="PF00512">
    <property type="entry name" value="HisKA"/>
    <property type="match status" value="1"/>
</dbReference>
<dbReference type="InterPro" id="IPR005467">
    <property type="entry name" value="His_kinase_dom"/>
</dbReference>
<comment type="subcellular location">
    <subcellularLocation>
        <location evidence="2">Cell membrane</location>
    </subcellularLocation>
</comment>
<dbReference type="SUPFAM" id="SSF47384">
    <property type="entry name" value="Homodimeric domain of signal transducing histidine kinase"/>
    <property type="match status" value="1"/>
</dbReference>
<reference evidence="13" key="1">
    <citation type="journal article" date="2019" name="Int. J. Syst. Evol. Microbiol.">
        <title>The Global Catalogue of Microorganisms (GCM) 10K type strain sequencing project: providing services to taxonomists for standard genome sequencing and annotation.</title>
        <authorList>
            <consortium name="The Broad Institute Genomics Platform"/>
            <consortium name="The Broad Institute Genome Sequencing Center for Infectious Disease"/>
            <person name="Wu L."/>
            <person name="Ma J."/>
        </authorList>
    </citation>
    <scope>NUCLEOTIDE SEQUENCE [LARGE SCALE GENOMIC DNA]</scope>
    <source>
        <strain evidence="13">JCM 17130</strain>
    </source>
</reference>
<dbReference type="InterPro" id="IPR003594">
    <property type="entry name" value="HATPase_dom"/>
</dbReference>
<feature type="region of interest" description="Disordered" evidence="9">
    <location>
        <begin position="375"/>
        <end position="447"/>
    </location>
</feature>
<evidence type="ECO:0000259" key="11">
    <source>
        <dbReference type="PROSITE" id="PS50109"/>
    </source>
</evidence>
<dbReference type="PRINTS" id="PR00344">
    <property type="entry name" value="BCTRLSENSOR"/>
</dbReference>
<protein>
    <recommendedName>
        <fullName evidence="8">Sensor-like histidine kinase SenX3</fullName>
        <ecNumber evidence="3">2.7.13.3</ecNumber>
    </recommendedName>
</protein>
<dbReference type="SUPFAM" id="SSF55874">
    <property type="entry name" value="ATPase domain of HSP90 chaperone/DNA topoisomerase II/histidine kinase"/>
    <property type="match status" value="1"/>
</dbReference>
<dbReference type="InterPro" id="IPR036890">
    <property type="entry name" value="HATPase_C_sf"/>
</dbReference>
<feature type="compositionally biased region" description="Basic and acidic residues" evidence="9">
    <location>
        <begin position="419"/>
        <end position="431"/>
    </location>
</feature>
<dbReference type="EMBL" id="JBHUEE010000014">
    <property type="protein sequence ID" value="MFD1719821.1"/>
    <property type="molecule type" value="Genomic_DNA"/>
</dbReference>
<accession>A0ABW4L8R1</accession>
<dbReference type="InterPro" id="IPR004358">
    <property type="entry name" value="Sig_transdc_His_kin-like_C"/>
</dbReference>
<feature type="domain" description="Histidine kinase" evidence="11">
    <location>
        <begin position="156"/>
        <end position="372"/>
    </location>
</feature>
<dbReference type="CDD" id="cd00082">
    <property type="entry name" value="HisKA"/>
    <property type="match status" value="1"/>
</dbReference>
<dbReference type="InterPro" id="IPR003661">
    <property type="entry name" value="HisK_dim/P_dom"/>
</dbReference>
<dbReference type="PANTHER" id="PTHR45453">
    <property type="entry name" value="PHOSPHATE REGULON SENSOR PROTEIN PHOR"/>
    <property type="match status" value="1"/>
</dbReference>
<evidence type="ECO:0000256" key="5">
    <source>
        <dbReference type="ARBA" id="ARBA00022679"/>
    </source>
</evidence>
<keyword evidence="13" id="KW-1185">Reference proteome</keyword>
<dbReference type="PROSITE" id="PS50109">
    <property type="entry name" value="HIS_KIN"/>
    <property type="match status" value="1"/>
</dbReference>